<dbReference type="Proteomes" id="UP000317650">
    <property type="component" value="Chromosome 2"/>
</dbReference>
<reference evidence="2 3" key="1">
    <citation type="journal article" date="2019" name="Nat. Plants">
        <title>Genome sequencing of Musa balbisiana reveals subgenome evolution and function divergence in polyploid bananas.</title>
        <authorList>
            <person name="Yao X."/>
        </authorList>
    </citation>
    <scope>NUCLEOTIDE SEQUENCE [LARGE SCALE GENOMIC DNA]</scope>
    <source>
        <strain evidence="3">cv. DH-PKW</strain>
        <tissue evidence="2">Leaves</tissue>
    </source>
</reference>
<evidence type="ECO:0000313" key="3">
    <source>
        <dbReference type="Proteomes" id="UP000317650"/>
    </source>
</evidence>
<protein>
    <submittedName>
        <fullName evidence="2">Uncharacterized protein</fullName>
    </submittedName>
</protein>
<dbReference type="EMBL" id="PYDT01000011">
    <property type="protein sequence ID" value="THU45182.1"/>
    <property type="molecule type" value="Genomic_DNA"/>
</dbReference>
<feature type="region of interest" description="Disordered" evidence="1">
    <location>
        <begin position="216"/>
        <end position="237"/>
    </location>
</feature>
<gene>
    <name evidence="2" type="ORF">C4D60_Mb02t15170</name>
</gene>
<feature type="region of interest" description="Disordered" evidence="1">
    <location>
        <begin position="83"/>
        <end position="102"/>
    </location>
</feature>
<feature type="region of interest" description="Disordered" evidence="1">
    <location>
        <begin position="159"/>
        <end position="201"/>
    </location>
</feature>
<keyword evidence="3" id="KW-1185">Reference proteome</keyword>
<sequence length="237" mass="24697">MLEELQRLKVRDRKPPGWAFSSLPSGLRRNTAASELQLEAAPDLIQGALDGCDEALRAALPRHAMEVLDEGLQLGWLAPGEGTAAEAVDQQEGDVAQGSETSAGHQGWFLVFPHTRSPTAKGIPSGDPPVPDPRPIPPLPKCTSTSALASVPEGVTGAEFAFTEAPSPEASGRYPDSGTRRSDGAGGGWGEPELWGWVGDSPDMGSVASRVSIPGKEDEGAKWALGAAGDTGQKQKT</sequence>
<evidence type="ECO:0000313" key="2">
    <source>
        <dbReference type="EMBL" id="THU45182.1"/>
    </source>
</evidence>
<proteinExistence type="predicted"/>
<dbReference type="AlphaFoldDB" id="A0A4S8ID71"/>
<name>A0A4S8ID71_MUSBA</name>
<comment type="caution">
    <text evidence="2">The sequence shown here is derived from an EMBL/GenBank/DDBJ whole genome shotgun (WGS) entry which is preliminary data.</text>
</comment>
<evidence type="ECO:0000256" key="1">
    <source>
        <dbReference type="SAM" id="MobiDB-lite"/>
    </source>
</evidence>
<organism evidence="2 3">
    <name type="scientific">Musa balbisiana</name>
    <name type="common">Banana</name>
    <dbReference type="NCBI Taxonomy" id="52838"/>
    <lineage>
        <taxon>Eukaryota</taxon>
        <taxon>Viridiplantae</taxon>
        <taxon>Streptophyta</taxon>
        <taxon>Embryophyta</taxon>
        <taxon>Tracheophyta</taxon>
        <taxon>Spermatophyta</taxon>
        <taxon>Magnoliopsida</taxon>
        <taxon>Liliopsida</taxon>
        <taxon>Zingiberales</taxon>
        <taxon>Musaceae</taxon>
        <taxon>Musa</taxon>
    </lineage>
</organism>
<accession>A0A4S8ID71</accession>